<dbReference type="OrthoDB" id="529273at2759"/>
<evidence type="ECO:0000313" key="6">
    <source>
        <dbReference type="Proteomes" id="UP000085678"/>
    </source>
</evidence>
<dbReference type="GO" id="GO:0016757">
    <property type="term" value="F:glycosyltransferase activity"/>
    <property type="evidence" value="ECO:0007669"/>
    <property type="project" value="UniProtKB-KW"/>
</dbReference>
<dbReference type="GeneID" id="106159643"/>
<keyword evidence="1" id="KW-0328">Glycosyltransferase</keyword>
<proteinExistence type="predicted"/>
<evidence type="ECO:0000256" key="3">
    <source>
        <dbReference type="ARBA" id="ARBA00023180"/>
    </source>
</evidence>
<reference evidence="7" key="1">
    <citation type="submission" date="2025-08" db="UniProtKB">
        <authorList>
            <consortium name="RefSeq"/>
        </authorList>
    </citation>
    <scope>IDENTIFICATION</scope>
    <source>
        <tissue evidence="7">Gonads</tissue>
    </source>
</reference>
<evidence type="ECO:0000313" key="7">
    <source>
        <dbReference type="RefSeq" id="XP_013391418.1"/>
    </source>
</evidence>
<dbReference type="InParanoid" id="A0A1S3HZH8"/>
<dbReference type="PANTHER" id="PTHR20961">
    <property type="entry name" value="GLYCOSYLTRANSFERASE"/>
    <property type="match status" value="1"/>
</dbReference>
<evidence type="ECO:0000256" key="2">
    <source>
        <dbReference type="ARBA" id="ARBA00022679"/>
    </source>
</evidence>
<feature type="transmembrane region" description="Helical" evidence="4">
    <location>
        <begin position="12"/>
        <end position="34"/>
    </location>
</feature>
<gene>
    <name evidence="7" type="primary">LOC106159643</name>
</gene>
<dbReference type="KEGG" id="lak:106159643"/>
<evidence type="ECO:0000256" key="1">
    <source>
        <dbReference type="ARBA" id="ARBA00022676"/>
    </source>
</evidence>
<accession>A0A1S3HZH8</accession>
<organism evidence="6 7">
    <name type="scientific">Lingula anatina</name>
    <name type="common">Brachiopod</name>
    <name type="synonym">Lingula unguis</name>
    <dbReference type="NCBI Taxonomy" id="7574"/>
    <lineage>
        <taxon>Eukaryota</taxon>
        <taxon>Metazoa</taxon>
        <taxon>Spiralia</taxon>
        <taxon>Lophotrochozoa</taxon>
        <taxon>Brachiopoda</taxon>
        <taxon>Linguliformea</taxon>
        <taxon>Lingulata</taxon>
        <taxon>Lingulida</taxon>
        <taxon>Linguloidea</taxon>
        <taxon>Lingulidae</taxon>
        <taxon>Lingula</taxon>
    </lineage>
</organism>
<evidence type="ECO:0000259" key="5">
    <source>
        <dbReference type="Pfam" id="PF04577"/>
    </source>
</evidence>
<dbReference type="RefSeq" id="XP_013391418.1">
    <property type="nucleotide sequence ID" value="XM_013535964.2"/>
</dbReference>
<dbReference type="Proteomes" id="UP000085678">
    <property type="component" value="Unplaced"/>
</dbReference>
<keyword evidence="2" id="KW-0808">Transferase</keyword>
<protein>
    <submittedName>
        <fullName evidence="7">Uncharacterized protein LOC106159643</fullName>
    </submittedName>
</protein>
<dbReference type="Pfam" id="PF04577">
    <property type="entry name" value="Glyco_transf_61"/>
    <property type="match status" value="1"/>
</dbReference>
<keyword evidence="3" id="KW-0325">Glycoprotein</keyword>
<dbReference type="InterPro" id="IPR007657">
    <property type="entry name" value="Glycosyltransferase_61"/>
</dbReference>
<dbReference type="InterPro" id="IPR049625">
    <property type="entry name" value="Glyco_transf_61_cat"/>
</dbReference>
<name>A0A1S3HZH8_LINAN</name>
<keyword evidence="4" id="KW-0472">Membrane</keyword>
<keyword evidence="4" id="KW-1133">Transmembrane helix</keyword>
<feature type="domain" description="Glycosyltransferase 61 catalytic" evidence="5">
    <location>
        <begin position="254"/>
        <end position="429"/>
    </location>
</feature>
<sequence length="499" mass="56433">MSSKNAPLLQAVYVTVLVYILVQIHLTGVFVITFNRSVSDLGNNEQYDALKAYSQSRLVYFKRSRSQSDDAIINHDADKSRDPEVASDMWNSVDVDSMRTKGGYLSNQDSKHVLKKEVSQQAYGVHKFQNHAQQTEISFPLVGRSQPLSTATFPKALRFKYDAFKMAEPNCVDEEDLQKFRKHPHNVQLMQQKDRQLRGVIRIVDNGVFHGSFRPPGCGWESVFDEIKSENLSSPAAVHFDVLCPLIVPGGSSFQHFLDGVLPKIVQAHDLLRNKGVKILIPRNRDKIILEILGALGIEKDMILFHAGGIYTARKMIYTCITPPLHPTLWQNAHKLMNAPEKLPVPREEAYVILLTRKQSHNGGRNMLNQIEVQAFLEKRYGKEKIIVYPGRYNLTTSVSVFGRARLMIGVHGGALYNLNFASSDVSVVEILPSDGAGNPMPQGIAHTIFWSMCNMLNQSYWRIYNKAETRNGNVIVDLFKLGRVLDRIDQQFGYFLTN</sequence>
<keyword evidence="6" id="KW-1185">Reference proteome</keyword>
<dbReference type="AlphaFoldDB" id="A0A1S3HZH8"/>
<keyword evidence="4" id="KW-0812">Transmembrane</keyword>
<evidence type="ECO:0000256" key="4">
    <source>
        <dbReference type="SAM" id="Phobius"/>
    </source>
</evidence>